<dbReference type="PANTHER" id="PTHR33332">
    <property type="entry name" value="REVERSE TRANSCRIPTASE DOMAIN-CONTAINING PROTEIN"/>
    <property type="match status" value="1"/>
</dbReference>
<evidence type="ECO:0000313" key="2">
    <source>
        <dbReference type="Proteomes" id="UP001145742"/>
    </source>
</evidence>
<sequence length="208" mass="23180">MSLRGLSVIFEWSWEFGEVSVDWKMANIVPGFKKGKKDDLGNYRSVSVTSMTGKIMEKIIWGGLEGIVSKFPHDTKLGGIVNSLEGREALQRVQDKSEKWAITNCMKFNKDKSWTLHLRWGNPGCTYRLGNETLESSTTERHLEILVHGKLNMSQQCPGSQEGKPCPGGIRHNIASQSREGLSCSALHWGGLTLDIVCSLGHHNIKNI</sequence>
<keyword evidence="2" id="KW-1185">Reference proteome</keyword>
<protein>
    <submittedName>
        <fullName evidence="1">Rna-directed dna polymerase from mobile element jockey-like</fullName>
    </submittedName>
</protein>
<proteinExistence type="predicted"/>
<reference evidence="1" key="1">
    <citation type="submission" date="2019-10" db="EMBL/GenBank/DDBJ databases">
        <authorList>
            <person name="Soares A.E.R."/>
            <person name="Aleixo A."/>
            <person name="Schneider P."/>
            <person name="Miyaki C.Y."/>
            <person name="Schneider M.P."/>
            <person name="Mello C."/>
            <person name="Vasconcelos A.T.R."/>
        </authorList>
    </citation>
    <scope>NUCLEOTIDE SEQUENCE</scope>
    <source>
        <tissue evidence="1">Muscle</tissue>
    </source>
</reference>
<gene>
    <name evidence="1" type="ORF">WISP_90505</name>
</gene>
<dbReference type="EMBL" id="WHWB01034135">
    <property type="protein sequence ID" value="KAJ7413508.1"/>
    <property type="molecule type" value="Genomic_DNA"/>
</dbReference>
<dbReference type="Proteomes" id="UP001145742">
    <property type="component" value="Unassembled WGS sequence"/>
</dbReference>
<name>A0ABQ9D7L7_9PASS</name>
<organism evidence="1 2">
    <name type="scientific">Willisornis vidua</name>
    <name type="common">Xingu scale-backed antbird</name>
    <dbReference type="NCBI Taxonomy" id="1566151"/>
    <lineage>
        <taxon>Eukaryota</taxon>
        <taxon>Metazoa</taxon>
        <taxon>Chordata</taxon>
        <taxon>Craniata</taxon>
        <taxon>Vertebrata</taxon>
        <taxon>Euteleostomi</taxon>
        <taxon>Archelosauria</taxon>
        <taxon>Archosauria</taxon>
        <taxon>Dinosauria</taxon>
        <taxon>Saurischia</taxon>
        <taxon>Theropoda</taxon>
        <taxon>Coelurosauria</taxon>
        <taxon>Aves</taxon>
        <taxon>Neognathae</taxon>
        <taxon>Neoaves</taxon>
        <taxon>Telluraves</taxon>
        <taxon>Australaves</taxon>
        <taxon>Passeriformes</taxon>
        <taxon>Thamnophilidae</taxon>
        <taxon>Willisornis</taxon>
    </lineage>
</organism>
<comment type="caution">
    <text evidence="1">The sequence shown here is derived from an EMBL/GenBank/DDBJ whole genome shotgun (WGS) entry which is preliminary data.</text>
</comment>
<evidence type="ECO:0000313" key="1">
    <source>
        <dbReference type="EMBL" id="KAJ7413508.1"/>
    </source>
</evidence>
<accession>A0ABQ9D7L7</accession>